<sequence>MKEAYKGHPYIQNGEEASAGRSTYLLQSLTFLSFPQSLIFYGGSGCRKEEAIFSRRSGCRTHYIKNVKFFNTAKHCYSLSGTEFN</sequence>
<name>A0ACC2M2S7_PERAE</name>
<comment type="caution">
    <text evidence="1">The sequence shown here is derived from an EMBL/GenBank/DDBJ whole genome shotgun (WGS) entry which is preliminary data.</text>
</comment>
<organism evidence="1 2">
    <name type="scientific">Persea americana</name>
    <name type="common">Avocado</name>
    <dbReference type="NCBI Taxonomy" id="3435"/>
    <lineage>
        <taxon>Eukaryota</taxon>
        <taxon>Viridiplantae</taxon>
        <taxon>Streptophyta</taxon>
        <taxon>Embryophyta</taxon>
        <taxon>Tracheophyta</taxon>
        <taxon>Spermatophyta</taxon>
        <taxon>Magnoliopsida</taxon>
        <taxon>Magnoliidae</taxon>
        <taxon>Laurales</taxon>
        <taxon>Lauraceae</taxon>
        <taxon>Persea</taxon>
    </lineage>
</organism>
<dbReference type="Proteomes" id="UP001234297">
    <property type="component" value="Chromosome 5"/>
</dbReference>
<accession>A0ACC2M2S7</accession>
<proteinExistence type="predicted"/>
<dbReference type="EMBL" id="CM056813">
    <property type="protein sequence ID" value="KAJ8639904.1"/>
    <property type="molecule type" value="Genomic_DNA"/>
</dbReference>
<protein>
    <submittedName>
        <fullName evidence="1">Uncharacterized protein</fullName>
    </submittedName>
</protein>
<gene>
    <name evidence="1" type="ORF">MRB53_016598</name>
</gene>
<evidence type="ECO:0000313" key="2">
    <source>
        <dbReference type="Proteomes" id="UP001234297"/>
    </source>
</evidence>
<evidence type="ECO:0000313" key="1">
    <source>
        <dbReference type="EMBL" id="KAJ8639904.1"/>
    </source>
</evidence>
<keyword evidence="2" id="KW-1185">Reference proteome</keyword>
<reference evidence="1 2" key="1">
    <citation type="journal article" date="2022" name="Hortic Res">
        <title>A haplotype resolved chromosomal level avocado genome allows analysis of novel avocado genes.</title>
        <authorList>
            <person name="Nath O."/>
            <person name="Fletcher S.J."/>
            <person name="Hayward A."/>
            <person name="Shaw L.M."/>
            <person name="Masouleh A.K."/>
            <person name="Furtado A."/>
            <person name="Henry R.J."/>
            <person name="Mitter N."/>
        </authorList>
    </citation>
    <scope>NUCLEOTIDE SEQUENCE [LARGE SCALE GENOMIC DNA]</scope>
    <source>
        <strain evidence="2">cv. Hass</strain>
    </source>
</reference>